<dbReference type="InterPro" id="IPR024760">
    <property type="entry name" value="HTH_dom_conjug_TS-like"/>
</dbReference>
<reference evidence="2 3" key="1">
    <citation type="journal article" date="2011" name="J. Bacteriol.">
        <title>Genome sequence of Brevibacillus laterosporus LMG 15441, a pathogen of invertebrates.</title>
        <authorList>
            <person name="Djukic M."/>
            <person name="Poehlein A."/>
            <person name="Thurmer A."/>
            <person name="Daniel R."/>
        </authorList>
    </citation>
    <scope>NUCLEOTIDE SEQUENCE [LARGE SCALE GENOMIC DNA]</scope>
    <source>
        <strain evidence="2 3">LMG 15441</strain>
    </source>
</reference>
<dbReference type="EMBL" id="CP007806">
    <property type="protein sequence ID" value="AIG27398.1"/>
    <property type="molecule type" value="Genomic_DNA"/>
</dbReference>
<name>A0A075R813_BRELA</name>
<evidence type="ECO:0000313" key="2">
    <source>
        <dbReference type="EMBL" id="AIG27398.1"/>
    </source>
</evidence>
<dbReference type="HOGENOM" id="CLU_189919_2_1_9"/>
<feature type="domain" description="Helix-turn-helix conjugative transposon-like" evidence="1">
    <location>
        <begin position="5"/>
        <end position="60"/>
    </location>
</feature>
<dbReference type="Pfam" id="PF12645">
    <property type="entry name" value="HTH_16"/>
    <property type="match status" value="1"/>
</dbReference>
<dbReference type="eggNOG" id="ENOG5033D4G">
    <property type="taxonomic scope" value="Bacteria"/>
</dbReference>
<organism evidence="2 3">
    <name type="scientific">Brevibacillus laterosporus LMG 15441</name>
    <dbReference type="NCBI Taxonomy" id="1042163"/>
    <lineage>
        <taxon>Bacteria</taxon>
        <taxon>Bacillati</taxon>
        <taxon>Bacillota</taxon>
        <taxon>Bacilli</taxon>
        <taxon>Bacillales</taxon>
        <taxon>Paenibacillaceae</taxon>
        <taxon>Brevibacillus</taxon>
    </lineage>
</organism>
<gene>
    <name evidence="2" type="ORF">BRLA_c030860</name>
</gene>
<dbReference type="RefSeq" id="WP_003337156.1">
    <property type="nucleotide sequence ID" value="NZ_CP007806.1"/>
</dbReference>
<protein>
    <recommendedName>
        <fullName evidence="1">Helix-turn-helix conjugative transposon-like domain-containing protein</fullName>
    </recommendedName>
</protein>
<accession>A0A075R813</accession>
<keyword evidence="3" id="KW-1185">Reference proteome</keyword>
<dbReference type="AlphaFoldDB" id="A0A075R813"/>
<evidence type="ECO:0000259" key="1">
    <source>
        <dbReference type="Pfam" id="PF12645"/>
    </source>
</evidence>
<dbReference type="KEGG" id="blr:BRLA_c030860"/>
<dbReference type="Proteomes" id="UP000005850">
    <property type="component" value="Chromosome"/>
</dbReference>
<sequence length="79" mass="9359">MTLIELIKKAKQHDTDAMIKICEKFEPKIRKEIAKAPNHLKEDLRQEIAKNIIEAVYRYDMKSIPDLFEYINSNKKRLG</sequence>
<dbReference type="STRING" id="1042163.BRLA_c030860"/>
<proteinExistence type="predicted"/>
<evidence type="ECO:0000313" key="3">
    <source>
        <dbReference type="Proteomes" id="UP000005850"/>
    </source>
</evidence>